<comment type="caution">
    <text evidence="8">The sequence shown here is derived from an EMBL/GenBank/DDBJ whole genome shotgun (WGS) entry which is preliminary data.</text>
</comment>
<dbReference type="PANTHER" id="PTHR11267">
    <property type="entry name" value="T-BOX PROTEIN-RELATED"/>
    <property type="match status" value="1"/>
</dbReference>
<dbReference type="Gene3D" id="2.60.40.820">
    <property type="entry name" value="Transcription factor, T-box"/>
    <property type="match status" value="1"/>
</dbReference>
<feature type="region of interest" description="Disordered" evidence="6">
    <location>
        <begin position="1"/>
        <end position="45"/>
    </location>
</feature>
<dbReference type="InterPro" id="IPR008967">
    <property type="entry name" value="p53-like_TF_DNA-bd_sf"/>
</dbReference>
<comment type="subcellular location">
    <subcellularLocation>
        <location evidence="5">Nucleus</location>
    </subcellularLocation>
</comment>
<proteinExistence type="predicted"/>
<dbReference type="PROSITE" id="PS50252">
    <property type="entry name" value="TBOX_3"/>
    <property type="match status" value="1"/>
</dbReference>
<keyword evidence="2 5" id="KW-0238">DNA-binding</keyword>
<evidence type="ECO:0000313" key="8">
    <source>
        <dbReference type="EMBL" id="VCW68007.1"/>
    </source>
</evidence>
<evidence type="ECO:0000313" key="9">
    <source>
        <dbReference type="Proteomes" id="UP000269945"/>
    </source>
</evidence>
<evidence type="ECO:0000256" key="4">
    <source>
        <dbReference type="ARBA" id="ARBA00023242"/>
    </source>
</evidence>
<dbReference type="AlphaFoldDB" id="A0A9X9LH59"/>
<evidence type="ECO:0000256" key="2">
    <source>
        <dbReference type="ARBA" id="ARBA00023125"/>
    </source>
</evidence>
<evidence type="ECO:0000256" key="3">
    <source>
        <dbReference type="ARBA" id="ARBA00023163"/>
    </source>
</evidence>
<evidence type="ECO:0000256" key="5">
    <source>
        <dbReference type="PROSITE-ProRule" id="PRU00201"/>
    </source>
</evidence>
<gene>
    <name evidence="8" type="ORF">BN2614_LOCUS2</name>
</gene>
<dbReference type="GO" id="GO:0000785">
    <property type="term" value="C:chromatin"/>
    <property type="evidence" value="ECO:0007669"/>
    <property type="project" value="TreeGrafter"/>
</dbReference>
<evidence type="ECO:0000256" key="1">
    <source>
        <dbReference type="ARBA" id="ARBA00023015"/>
    </source>
</evidence>
<feature type="non-terminal residue" evidence="8">
    <location>
        <position position="1"/>
    </location>
</feature>
<dbReference type="PRINTS" id="PR00937">
    <property type="entry name" value="TBOX"/>
</dbReference>
<keyword evidence="3" id="KW-0804">Transcription</keyword>
<dbReference type="GO" id="GO:0000978">
    <property type="term" value="F:RNA polymerase II cis-regulatory region sequence-specific DNA binding"/>
    <property type="evidence" value="ECO:0007669"/>
    <property type="project" value="InterPro"/>
</dbReference>
<dbReference type="GO" id="GO:0000981">
    <property type="term" value="F:DNA-binding transcription factor activity, RNA polymerase II-specific"/>
    <property type="evidence" value="ECO:0007669"/>
    <property type="project" value="TreeGrafter"/>
</dbReference>
<dbReference type="PANTHER" id="PTHR11267:SF28">
    <property type="entry name" value="T-BOX TRANSCRIPTION FACTOR TBX5"/>
    <property type="match status" value="1"/>
</dbReference>
<dbReference type="Pfam" id="PF00907">
    <property type="entry name" value="T-box"/>
    <property type="match status" value="1"/>
</dbReference>
<dbReference type="InterPro" id="IPR036960">
    <property type="entry name" value="T-box_sf"/>
</dbReference>
<dbReference type="GO" id="GO:0003218">
    <property type="term" value="P:cardiac left ventricle formation"/>
    <property type="evidence" value="ECO:0007669"/>
    <property type="project" value="TreeGrafter"/>
</dbReference>
<keyword evidence="1" id="KW-0805">Transcription regulation</keyword>
<dbReference type="GO" id="GO:0005634">
    <property type="term" value="C:nucleus"/>
    <property type="evidence" value="ECO:0007669"/>
    <property type="project" value="UniProtKB-SubCell"/>
</dbReference>
<dbReference type="InterPro" id="IPR046360">
    <property type="entry name" value="T-box_DNA-bd"/>
</dbReference>
<reference evidence="8 9" key="1">
    <citation type="submission" date="2018-10" db="EMBL/GenBank/DDBJ databases">
        <authorList>
            <person name="Ekblom R."/>
            <person name="Jareborg N."/>
        </authorList>
    </citation>
    <scope>NUCLEOTIDE SEQUENCE [LARGE SCALE GENOMIC DNA]</scope>
    <source>
        <tissue evidence="8">Muscle</tissue>
    </source>
</reference>
<protein>
    <recommendedName>
        <fullName evidence="7">T-box domain-containing protein</fullName>
    </recommendedName>
</protein>
<comment type="caution">
    <text evidence="5">Lacks conserved residue(s) required for the propagation of feature annotation.</text>
</comment>
<dbReference type="EMBL" id="CYRY02003371">
    <property type="protein sequence ID" value="VCW68007.1"/>
    <property type="molecule type" value="Genomic_DNA"/>
</dbReference>
<evidence type="ECO:0000256" key="6">
    <source>
        <dbReference type="SAM" id="MobiDB-lite"/>
    </source>
</evidence>
<sequence>PPRLPSPYLRAGLKGWPKDPAPGSSTQIIKDTGTAPRRSWGKSRPVFQPVKRGDWPIWWIILNSMHKYQPRLHIVKADENNGFGSKNTAFCTHVFPETAFIAVTSYQNHKVS</sequence>
<dbReference type="Proteomes" id="UP000269945">
    <property type="component" value="Unassembled WGS sequence"/>
</dbReference>
<dbReference type="GO" id="GO:0007389">
    <property type="term" value="P:pattern specification process"/>
    <property type="evidence" value="ECO:0007669"/>
    <property type="project" value="TreeGrafter"/>
</dbReference>
<name>A0A9X9LH59_GULGU</name>
<organism evidence="8 9">
    <name type="scientific">Gulo gulo</name>
    <name type="common">Wolverine</name>
    <name type="synonym">Gluton</name>
    <dbReference type="NCBI Taxonomy" id="48420"/>
    <lineage>
        <taxon>Eukaryota</taxon>
        <taxon>Metazoa</taxon>
        <taxon>Chordata</taxon>
        <taxon>Craniata</taxon>
        <taxon>Vertebrata</taxon>
        <taxon>Euteleostomi</taxon>
        <taxon>Mammalia</taxon>
        <taxon>Eutheria</taxon>
        <taxon>Laurasiatheria</taxon>
        <taxon>Carnivora</taxon>
        <taxon>Caniformia</taxon>
        <taxon>Musteloidea</taxon>
        <taxon>Mustelidae</taxon>
        <taxon>Guloninae</taxon>
        <taxon>Gulo</taxon>
    </lineage>
</organism>
<dbReference type="GO" id="GO:0001708">
    <property type="term" value="P:cell fate specification"/>
    <property type="evidence" value="ECO:0007669"/>
    <property type="project" value="TreeGrafter"/>
</dbReference>
<dbReference type="GO" id="GO:0045893">
    <property type="term" value="P:positive regulation of DNA-templated transcription"/>
    <property type="evidence" value="ECO:0007669"/>
    <property type="project" value="InterPro"/>
</dbReference>
<feature type="domain" description="T-box" evidence="7">
    <location>
        <begin position="51"/>
        <end position="112"/>
    </location>
</feature>
<keyword evidence="9" id="KW-1185">Reference proteome</keyword>
<evidence type="ECO:0000259" key="7">
    <source>
        <dbReference type="PROSITE" id="PS50252"/>
    </source>
</evidence>
<dbReference type="InterPro" id="IPR001699">
    <property type="entry name" value="TF_T-box"/>
</dbReference>
<dbReference type="SUPFAM" id="SSF49417">
    <property type="entry name" value="p53-like transcription factors"/>
    <property type="match status" value="1"/>
</dbReference>
<keyword evidence="4 5" id="KW-0539">Nucleus</keyword>
<feature type="non-terminal residue" evidence="8">
    <location>
        <position position="112"/>
    </location>
</feature>
<accession>A0A9X9LH59</accession>